<reference evidence="5" key="1">
    <citation type="submission" date="2022-08" db="EMBL/GenBank/DDBJ databases">
        <title>Novel sulphate-reducing endosymbionts in the free-living metamonad Anaeramoeba.</title>
        <authorList>
            <person name="Jerlstrom-Hultqvist J."/>
            <person name="Cepicka I."/>
            <person name="Gallot-Lavallee L."/>
            <person name="Salas-Leiva D."/>
            <person name="Curtis B.A."/>
            <person name="Zahonova K."/>
            <person name="Pipaliya S."/>
            <person name="Dacks J."/>
            <person name="Roger A.J."/>
        </authorList>
    </citation>
    <scope>NUCLEOTIDE SEQUENCE</scope>
    <source>
        <strain evidence="5">Busselton2</strain>
    </source>
</reference>
<evidence type="ECO:0000259" key="4">
    <source>
        <dbReference type="Pfam" id="PF19038"/>
    </source>
</evidence>
<dbReference type="GO" id="GO:0006623">
    <property type="term" value="P:protein targeting to vacuole"/>
    <property type="evidence" value="ECO:0007669"/>
    <property type="project" value="InterPro"/>
</dbReference>
<dbReference type="InterPro" id="IPR004353">
    <property type="entry name" value="Mon1"/>
</dbReference>
<gene>
    <name evidence="5" type="ORF">M0812_25321</name>
</gene>
<dbReference type="Pfam" id="PF19036">
    <property type="entry name" value="Fuz_longin_1"/>
    <property type="match status" value="1"/>
</dbReference>
<dbReference type="Pfam" id="PF19037">
    <property type="entry name" value="Fuz_longin_2"/>
    <property type="match status" value="1"/>
</dbReference>
<dbReference type="Proteomes" id="UP001146793">
    <property type="component" value="Unassembled WGS sequence"/>
</dbReference>
<organism evidence="5 6">
    <name type="scientific">Anaeramoeba flamelloides</name>
    <dbReference type="NCBI Taxonomy" id="1746091"/>
    <lineage>
        <taxon>Eukaryota</taxon>
        <taxon>Metamonada</taxon>
        <taxon>Anaeramoebidae</taxon>
        <taxon>Anaeramoeba</taxon>
    </lineage>
</organism>
<dbReference type="InterPro" id="IPR043971">
    <property type="entry name" value="FUZ/MON1/HPS1_longin_2"/>
</dbReference>
<protein>
    <submittedName>
        <fullName evidence="5">Sand protein-related</fullName>
    </submittedName>
</protein>
<dbReference type="EMBL" id="JANTQA010000060">
    <property type="protein sequence ID" value="KAJ3427693.1"/>
    <property type="molecule type" value="Genomic_DNA"/>
</dbReference>
<sequence>MTVNQSQVNNSEHTKFISTSDSQLKPNTASGHLKYMQNENKADFNNSVNKTETQELNEEEKNTQIEKDQKEKEEKMKNNQKENFKDRENEEKENKKQTEKNEEENGSENKNKEKEKQKQKQKQKQKEDEKEEEEEKVFSNNIISKEEDLKKKAQDFREQISKESIGRRYQKHVNEGPLDEKWKSHKKHFFILSQAGKLIYSRYGSDIKLTSLLCVPQALVSFVSDLGDKIKSIRACDHLFAFKIQGPIILVCVSQTGESAKQLRRQLKFLYKQIIFFLSTKGIEFLKDRPSLDLRVLLGGTTKFFDSLIYRMSSPEFVLDSIKFLKMNSQTREKVASAFKLTKTKFLKFALLTSDCGMIQLTQTKRNPISINDLFLIQNFVADHSFKPNEIWTPLCLPDYKSNQLLHAYLNYIDEEKKICLLFISLDPTGFMELKKKSGKFCKILKKMGALTEIQEAVKESQTFNCKKLKIKKLRHFIYKRRNTDQIISIKPTLPYSLDKYKKNLNILYKISKSRLLLNPNNQRYCSSTDTEKIFSYLTEDFEIHSVFHPLITKNQAINAENAILNWVKKNEECFFNNTIQFW</sequence>
<feature type="compositionally biased region" description="Basic and acidic residues" evidence="1">
    <location>
        <begin position="59"/>
        <end position="100"/>
    </location>
</feature>
<evidence type="ECO:0000313" key="5">
    <source>
        <dbReference type="EMBL" id="KAJ3427693.1"/>
    </source>
</evidence>
<evidence type="ECO:0000256" key="1">
    <source>
        <dbReference type="SAM" id="MobiDB-lite"/>
    </source>
</evidence>
<name>A0AAV7YCZ1_9EUKA</name>
<proteinExistence type="predicted"/>
<feature type="domain" description="FUZ/MON1/HPS1 first Longin" evidence="2">
    <location>
        <begin position="187"/>
        <end position="308"/>
    </location>
</feature>
<dbReference type="PRINTS" id="PR01546">
    <property type="entry name" value="YEAST73DUF"/>
</dbReference>
<feature type="compositionally biased region" description="Basic and acidic residues" evidence="1">
    <location>
        <begin position="107"/>
        <end position="128"/>
    </location>
</feature>
<feature type="compositionally biased region" description="Polar residues" evidence="1">
    <location>
        <begin position="1"/>
        <end position="30"/>
    </location>
</feature>
<feature type="domain" description="FUZ/MON1/HPS1 second Longin" evidence="3">
    <location>
        <begin position="347"/>
        <end position="441"/>
    </location>
</feature>
<comment type="caution">
    <text evidence="5">The sequence shown here is derived from an EMBL/GenBank/DDBJ whole genome shotgun (WGS) entry which is preliminary data.</text>
</comment>
<dbReference type="GO" id="GO:0016192">
    <property type="term" value="P:vesicle-mediated transport"/>
    <property type="evidence" value="ECO:0007669"/>
    <property type="project" value="InterPro"/>
</dbReference>
<dbReference type="Pfam" id="PF19038">
    <property type="entry name" value="Fuz_longin_3"/>
    <property type="match status" value="1"/>
</dbReference>
<dbReference type="PANTHER" id="PTHR13027:SF7">
    <property type="entry name" value="VACUOLAR FUSION PROTEIN MON1 HOMOLOG"/>
    <property type="match status" value="1"/>
</dbReference>
<dbReference type="InterPro" id="IPR043972">
    <property type="entry name" value="FUZ/MON1/HPS1_longin_1"/>
</dbReference>
<accession>A0AAV7YCZ1</accession>
<feature type="compositionally biased region" description="Polar residues" evidence="1">
    <location>
        <begin position="37"/>
        <end position="51"/>
    </location>
</feature>
<dbReference type="InterPro" id="IPR043970">
    <property type="entry name" value="FUZ/MON1/HPS1_longin_3"/>
</dbReference>
<evidence type="ECO:0000313" key="6">
    <source>
        <dbReference type="Proteomes" id="UP001146793"/>
    </source>
</evidence>
<evidence type="ECO:0000259" key="3">
    <source>
        <dbReference type="Pfam" id="PF19037"/>
    </source>
</evidence>
<feature type="region of interest" description="Disordered" evidence="1">
    <location>
        <begin position="1"/>
        <end position="138"/>
    </location>
</feature>
<evidence type="ECO:0000259" key="2">
    <source>
        <dbReference type="Pfam" id="PF19036"/>
    </source>
</evidence>
<feature type="domain" description="FUZ/MON1/HPS1 third Longin" evidence="4">
    <location>
        <begin position="474"/>
        <end position="572"/>
    </location>
</feature>
<dbReference type="AlphaFoldDB" id="A0AAV7YCZ1"/>
<dbReference type="PANTHER" id="PTHR13027">
    <property type="entry name" value="SAND PROTEIN-RELATED"/>
    <property type="match status" value="1"/>
</dbReference>